<dbReference type="EMBL" id="QGHB01000007">
    <property type="protein sequence ID" value="PWK84860.1"/>
    <property type="molecule type" value="Genomic_DNA"/>
</dbReference>
<dbReference type="SUPFAM" id="SSF53901">
    <property type="entry name" value="Thiolase-like"/>
    <property type="match status" value="2"/>
</dbReference>
<evidence type="ECO:0000256" key="2">
    <source>
        <dbReference type="ARBA" id="ARBA00023315"/>
    </source>
</evidence>
<dbReference type="InterPro" id="IPR016039">
    <property type="entry name" value="Thiolase-like"/>
</dbReference>
<dbReference type="AlphaFoldDB" id="A0A316IC20"/>
<keyword evidence="1" id="KW-0808">Transferase</keyword>
<sequence length="356" mass="37392">MSRRAHIVGTGGYQPGEPISNDDLERLVGALPAQVLDGLGIEQRFWMIDPDTGGHRESNTDMATEAARRALADAGVDAAEVDLILLSTGTPEYPLPPTANLVQERLGIDRCATLEVRSGGAGWVQCLDIARLYLTSGMATTALVIGSEVISPVLAPLYLHRDVERIRMRERIPLYLFGDGAGAAVLTVGDEPGGLLGGATCAIGGDRPPGIRSVGGGTHAPLHVQAASPRLVDLQVDVVGAAEVTPRMVTEAITHGLEACDVTVDTVDWCLVPEGNAGWMLDALQAAGLSTPEWTKLTGRVIDSLARTGAVGSAAVPLFLDQARRSGQVRAGQRVLLVGVESTKWIYASTVVDLIS</sequence>
<dbReference type="InterPro" id="IPR013747">
    <property type="entry name" value="ACP_syn_III_C"/>
</dbReference>
<evidence type="ECO:0000256" key="1">
    <source>
        <dbReference type="ARBA" id="ARBA00022679"/>
    </source>
</evidence>
<feature type="domain" description="Beta-ketoacyl-[acyl-carrier-protein] synthase III C-terminal" evidence="3">
    <location>
        <begin position="257"/>
        <end position="340"/>
    </location>
</feature>
<dbReference type="Pfam" id="PF08545">
    <property type="entry name" value="ACP_syn_III"/>
    <property type="match status" value="1"/>
</dbReference>
<feature type="domain" description="Beta-ketoacyl-[acyl-carrier-protein] synthase III N-terminal" evidence="4">
    <location>
        <begin position="116"/>
        <end position="194"/>
    </location>
</feature>
<dbReference type="Gene3D" id="3.40.47.10">
    <property type="match status" value="2"/>
</dbReference>
<dbReference type="Proteomes" id="UP000246005">
    <property type="component" value="Unassembled WGS sequence"/>
</dbReference>
<gene>
    <name evidence="5" type="ORF">C8D88_10767</name>
</gene>
<keyword evidence="2" id="KW-0012">Acyltransferase</keyword>
<dbReference type="Pfam" id="PF08541">
    <property type="entry name" value="ACP_syn_III_C"/>
    <property type="match status" value="1"/>
</dbReference>
<evidence type="ECO:0000259" key="4">
    <source>
        <dbReference type="Pfam" id="PF08545"/>
    </source>
</evidence>
<proteinExistence type="predicted"/>
<dbReference type="GO" id="GO:0044550">
    <property type="term" value="P:secondary metabolite biosynthetic process"/>
    <property type="evidence" value="ECO:0007669"/>
    <property type="project" value="TreeGrafter"/>
</dbReference>
<dbReference type="GO" id="GO:0004315">
    <property type="term" value="F:3-oxoacyl-[acyl-carrier-protein] synthase activity"/>
    <property type="evidence" value="ECO:0007669"/>
    <property type="project" value="InterPro"/>
</dbReference>
<dbReference type="RefSeq" id="WP_109638374.1">
    <property type="nucleotide sequence ID" value="NZ_QGHB01000007.1"/>
</dbReference>
<dbReference type="PANTHER" id="PTHR34069">
    <property type="entry name" value="3-OXOACYL-[ACYL-CARRIER-PROTEIN] SYNTHASE 3"/>
    <property type="match status" value="1"/>
</dbReference>
<accession>A0A316IC20</accession>
<protein>
    <submittedName>
        <fullName evidence="5">3-oxoacyl-[acyl-carrier-protein] synthase-3</fullName>
    </submittedName>
</protein>
<dbReference type="InterPro" id="IPR013751">
    <property type="entry name" value="ACP_syn_III_N"/>
</dbReference>
<reference evidence="5 6" key="1">
    <citation type="submission" date="2018-05" db="EMBL/GenBank/DDBJ databases">
        <title>Genomic Encyclopedia of Type Strains, Phase IV (KMG-IV): sequencing the most valuable type-strain genomes for metagenomic binning, comparative biology and taxonomic classification.</title>
        <authorList>
            <person name="Goeker M."/>
        </authorList>
    </citation>
    <scope>NUCLEOTIDE SEQUENCE [LARGE SCALE GENOMIC DNA]</scope>
    <source>
        <strain evidence="5 6">DSM 45480</strain>
    </source>
</reference>
<dbReference type="PANTHER" id="PTHR34069:SF2">
    <property type="entry name" value="BETA-KETOACYL-[ACYL-CARRIER-PROTEIN] SYNTHASE III"/>
    <property type="match status" value="1"/>
</dbReference>
<name>A0A316IC20_9PSEU</name>
<evidence type="ECO:0000313" key="5">
    <source>
        <dbReference type="EMBL" id="PWK84860.1"/>
    </source>
</evidence>
<organism evidence="5 6">
    <name type="scientific">Lentzea atacamensis</name>
    <dbReference type="NCBI Taxonomy" id="531938"/>
    <lineage>
        <taxon>Bacteria</taxon>
        <taxon>Bacillati</taxon>
        <taxon>Actinomycetota</taxon>
        <taxon>Actinomycetes</taxon>
        <taxon>Pseudonocardiales</taxon>
        <taxon>Pseudonocardiaceae</taxon>
        <taxon>Lentzea</taxon>
    </lineage>
</organism>
<dbReference type="GO" id="GO:0006633">
    <property type="term" value="P:fatty acid biosynthetic process"/>
    <property type="evidence" value="ECO:0007669"/>
    <property type="project" value="InterPro"/>
</dbReference>
<evidence type="ECO:0000313" key="6">
    <source>
        <dbReference type="Proteomes" id="UP000246005"/>
    </source>
</evidence>
<comment type="caution">
    <text evidence="5">The sequence shown here is derived from an EMBL/GenBank/DDBJ whole genome shotgun (WGS) entry which is preliminary data.</text>
</comment>
<evidence type="ECO:0000259" key="3">
    <source>
        <dbReference type="Pfam" id="PF08541"/>
    </source>
</evidence>